<dbReference type="PROSITE" id="PS00737">
    <property type="entry name" value="THIOLASE_2"/>
    <property type="match status" value="1"/>
</dbReference>
<sequence length="406" mass="42868">MVTVEYMSEALIFDAVRTPRGRGKRGSLHSVKPITLASGVLAALARRNDLDTSAVDDVVFGVVSPVGEQGADIARTAVLAAGWDLRPAGVQLNRFCASGLESVNLAAAKVASGFEDLVVAGGVESMSRVPMGSDGGAWMADPETNMAVNFVPQGVSADLIATLEGFSREDVDAFALRSQQRATLARDKGYFDRSVVAVVDQNGSVVLDHDEAIRPETTLEGLGKLKPSFAFHGELGFDAVAIDRYPTVERIDHVHTPGNSSQIVDGAAAMLIGNERVGRELGLTPRARIIATAVVGSEPTIMLTGPAPAARKALDKARLTVEDIDLFEINEAFSSVVLKFQRELDLPDDKVNVNGGAIAMGHPLGATGCMILGTLLDELERRDLRRGLATLCVGGGMGIATIIERV</sequence>
<feature type="domain" description="Thiolase C-terminal" evidence="7">
    <location>
        <begin position="284"/>
        <end position="405"/>
    </location>
</feature>
<reference evidence="8 9" key="1">
    <citation type="submission" date="2018-03" db="EMBL/GenBank/DDBJ databases">
        <title>Genomic Encyclopedia of Type Strains, Phase III (KMG-III): the genomes of soil and plant-associated and newly described type strains.</title>
        <authorList>
            <person name="Whitman W."/>
        </authorList>
    </citation>
    <scope>NUCLEOTIDE SEQUENCE [LARGE SCALE GENOMIC DNA]</scope>
    <source>
        <strain evidence="8 9">CGMCC 4.7097</strain>
    </source>
</reference>
<keyword evidence="2 5" id="KW-0808">Transferase</keyword>
<name>A0A2P8IHI3_SACCR</name>
<evidence type="ECO:0000259" key="6">
    <source>
        <dbReference type="Pfam" id="PF00108"/>
    </source>
</evidence>
<gene>
    <name evidence="8" type="ORF">B0I31_101111</name>
</gene>
<feature type="active site" description="Proton acceptor" evidence="4">
    <location>
        <position position="392"/>
    </location>
</feature>
<evidence type="ECO:0000313" key="8">
    <source>
        <dbReference type="EMBL" id="PSL57897.1"/>
    </source>
</evidence>
<keyword evidence="3 5" id="KW-0012">Acyltransferase</keyword>
<feature type="domain" description="Thiolase N-terminal" evidence="6">
    <location>
        <begin position="12"/>
        <end position="233"/>
    </location>
</feature>
<dbReference type="Pfam" id="PF00108">
    <property type="entry name" value="Thiolase_N"/>
    <property type="match status" value="1"/>
</dbReference>
<dbReference type="PROSITE" id="PS00098">
    <property type="entry name" value="THIOLASE_1"/>
    <property type="match status" value="1"/>
</dbReference>
<evidence type="ECO:0000313" key="9">
    <source>
        <dbReference type="Proteomes" id="UP000241118"/>
    </source>
</evidence>
<evidence type="ECO:0000256" key="2">
    <source>
        <dbReference type="ARBA" id="ARBA00022679"/>
    </source>
</evidence>
<dbReference type="InterPro" id="IPR020610">
    <property type="entry name" value="Thiolase_AS"/>
</dbReference>
<feature type="active site" description="Acyl-thioester intermediate" evidence="4">
    <location>
        <position position="96"/>
    </location>
</feature>
<comment type="caution">
    <text evidence="8">The sequence shown here is derived from an EMBL/GenBank/DDBJ whole genome shotgun (WGS) entry which is preliminary data.</text>
</comment>
<dbReference type="Pfam" id="PF02803">
    <property type="entry name" value="Thiolase_C"/>
    <property type="match status" value="1"/>
</dbReference>
<dbReference type="CDD" id="cd00751">
    <property type="entry name" value="thiolase"/>
    <property type="match status" value="1"/>
</dbReference>
<dbReference type="PROSITE" id="PS00099">
    <property type="entry name" value="THIOLASE_3"/>
    <property type="match status" value="1"/>
</dbReference>
<dbReference type="NCBIfam" id="NF006090">
    <property type="entry name" value="PRK08242.1"/>
    <property type="match status" value="1"/>
</dbReference>
<organism evidence="8 9">
    <name type="scientific">Saccharothrix carnea</name>
    <dbReference type="NCBI Taxonomy" id="1280637"/>
    <lineage>
        <taxon>Bacteria</taxon>
        <taxon>Bacillati</taxon>
        <taxon>Actinomycetota</taxon>
        <taxon>Actinomycetes</taxon>
        <taxon>Pseudonocardiales</taxon>
        <taxon>Pseudonocardiaceae</taxon>
        <taxon>Saccharothrix</taxon>
    </lineage>
</organism>
<keyword evidence="9" id="KW-1185">Reference proteome</keyword>
<dbReference type="InterPro" id="IPR020615">
    <property type="entry name" value="Thiolase_acyl_enz_int_AS"/>
</dbReference>
<dbReference type="InterPro" id="IPR020613">
    <property type="entry name" value="Thiolase_CS"/>
</dbReference>
<dbReference type="Proteomes" id="UP000241118">
    <property type="component" value="Unassembled WGS sequence"/>
</dbReference>
<protein>
    <submittedName>
        <fullName evidence="8">Acetyl-CoA C-acetyltransferase</fullName>
    </submittedName>
</protein>
<dbReference type="EMBL" id="PYAX01000001">
    <property type="protein sequence ID" value="PSL57897.1"/>
    <property type="molecule type" value="Genomic_DNA"/>
</dbReference>
<accession>A0A2P8IHI3</accession>
<dbReference type="SUPFAM" id="SSF53901">
    <property type="entry name" value="Thiolase-like"/>
    <property type="match status" value="2"/>
</dbReference>
<dbReference type="PANTHER" id="PTHR43365">
    <property type="entry name" value="BLR7806 PROTEIN"/>
    <property type="match status" value="1"/>
</dbReference>
<evidence type="ECO:0000256" key="5">
    <source>
        <dbReference type="RuleBase" id="RU003557"/>
    </source>
</evidence>
<dbReference type="InterPro" id="IPR002155">
    <property type="entry name" value="Thiolase"/>
</dbReference>
<evidence type="ECO:0000256" key="1">
    <source>
        <dbReference type="ARBA" id="ARBA00010982"/>
    </source>
</evidence>
<evidence type="ECO:0000256" key="3">
    <source>
        <dbReference type="ARBA" id="ARBA00023315"/>
    </source>
</evidence>
<dbReference type="InterPro" id="IPR016039">
    <property type="entry name" value="Thiolase-like"/>
</dbReference>
<dbReference type="PIRSF" id="PIRSF000429">
    <property type="entry name" value="Ac-CoA_Ac_transf"/>
    <property type="match status" value="1"/>
</dbReference>
<feature type="active site" description="Proton acceptor" evidence="4">
    <location>
        <position position="362"/>
    </location>
</feature>
<dbReference type="InterPro" id="IPR020616">
    <property type="entry name" value="Thiolase_N"/>
</dbReference>
<proteinExistence type="inferred from homology"/>
<dbReference type="AlphaFoldDB" id="A0A2P8IHI3"/>
<comment type="similarity">
    <text evidence="1 5">Belongs to the thiolase-like superfamily. Thiolase family.</text>
</comment>
<dbReference type="Gene3D" id="3.40.47.10">
    <property type="match status" value="2"/>
</dbReference>
<dbReference type="PANTHER" id="PTHR43365:SF1">
    <property type="entry name" value="ACETYL-COA C-ACYLTRANSFERASE"/>
    <property type="match status" value="1"/>
</dbReference>
<evidence type="ECO:0000256" key="4">
    <source>
        <dbReference type="PIRSR" id="PIRSR000429-1"/>
    </source>
</evidence>
<dbReference type="GO" id="GO:0016747">
    <property type="term" value="F:acyltransferase activity, transferring groups other than amino-acyl groups"/>
    <property type="evidence" value="ECO:0007669"/>
    <property type="project" value="InterPro"/>
</dbReference>
<dbReference type="InterPro" id="IPR020617">
    <property type="entry name" value="Thiolase_C"/>
</dbReference>
<evidence type="ECO:0000259" key="7">
    <source>
        <dbReference type="Pfam" id="PF02803"/>
    </source>
</evidence>
<dbReference type="NCBIfam" id="TIGR01930">
    <property type="entry name" value="AcCoA-C-Actrans"/>
    <property type="match status" value="1"/>
</dbReference>